<feature type="region of interest" description="Disordered" evidence="2">
    <location>
        <begin position="1"/>
        <end position="25"/>
    </location>
</feature>
<feature type="compositionally biased region" description="Basic and acidic residues" evidence="2">
    <location>
        <begin position="357"/>
        <end position="368"/>
    </location>
</feature>
<evidence type="ECO:0000256" key="1">
    <source>
        <dbReference type="PROSITE-ProRule" id="PRU00047"/>
    </source>
</evidence>
<gene>
    <name evidence="4" type="ORF">ZIOFF_022598</name>
</gene>
<feature type="region of interest" description="Disordered" evidence="2">
    <location>
        <begin position="341"/>
        <end position="384"/>
    </location>
</feature>
<organism evidence="4 5">
    <name type="scientific">Zingiber officinale</name>
    <name type="common">Ginger</name>
    <name type="synonym">Amomum zingiber</name>
    <dbReference type="NCBI Taxonomy" id="94328"/>
    <lineage>
        <taxon>Eukaryota</taxon>
        <taxon>Viridiplantae</taxon>
        <taxon>Streptophyta</taxon>
        <taxon>Embryophyta</taxon>
        <taxon>Tracheophyta</taxon>
        <taxon>Spermatophyta</taxon>
        <taxon>Magnoliopsida</taxon>
        <taxon>Liliopsida</taxon>
        <taxon>Zingiberales</taxon>
        <taxon>Zingiberaceae</taxon>
        <taxon>Zingiber</taxon>
    </lineage>
</organism>
<keyword evidence="1" id="KW-0862">Zinc</keyword>
<protein>
    <recommendedName>
        <fullName evidence="3">CCHC-type domain-containing protein</fullName>
    </recommendedName>
</protein>
<reference evidence="4 5" key="1">
    <citation type="submission" date="2020-08" db="EMBL/GenBank/DDBJ databases">
        <title>Plant Genome Project.</title>
        <authorList>
            <person name="Zhang R.-G."/>
        </authorList>
    </citation>
    <scope>NUCLEOTIDE SEQUENCE [LARGE SCALE GENOMIC DNA]</scope>
    <source>
        <tissue evidence="4">Rhizome</tissue>
    </source>
</reference>
<dbReference type="PANTHER" id="PTHR35317:SF28">
    <property type="entry name" value="ZINC FINGER, CCHC-TYPE, RIBONUCLEASE H-LIKE DOMAIN, GAG-PRE-INTEGRASE DOMAIN PROTEIN-RELATED"/>
    <property type="match status" value="1"/>
</dbReference>
<dbReference type="AlphaFoldDB" id="A0A8J5LMV7"/>
<dbReference type="InterPro" id="IPR001878">
    <property type="entry name" value="Znf_CCHC"/>
</dbReference>
<dbReference type="Pfam" id="PF00098">
    <property type="entry name" value="zf-CCHC"/>
    <property type="match status" value="1"/>
</dbReference>
<evidence type="ECO:0000313" key="5">
    <source>
        <dbReference type="Proteomes" id="UP000734854"/>
    </source>
</evidence>
<dbReference type="InterPro" id="IPR036875">
    <property type="entry name" value="Znf_CCHC_sf"/>
</dbReference>
<accession>A0A8J5LMV7</accession>
<dbReference type="Proteomes" id="UP000734854">
    <property type="component" value="Unassembled WGS sequence"/>
</dbReference>
<keyword evidence="1" id="KW-0863">Zinc-finger</keyword>
<proteinExistence type="predicted"/>
<keyword evidence="1" id="KW-0479">Metal-binding</keyword>
<feature type="domain" description="CCHC-type" evidence="3">
    <location>
        <begin position="394"/>
        <end position="406"/>
    </location>
</feature>
<comment type="caution">
    <text evidence="4">The sequence shown here is derived from an EMBL/GenBank/DDBJ whole genome shotgun (WGS) entry which is preliminary data.</text>
</comment>
<dbReference type="EMBL" id="JACMSC010000006">
    <property type="protein sequence ID" value="KAG6519109.1"/>
    <property type="molecule type" value="Genomic_DNA"/>
</dbReference>
<sequence length="406" mass="45436">MCPRLGSQSPIAPTSTHRTSSLCPSTGSRLHLCPSSEPYLLLRAVEIRQCDSKRVAGSISSITALLISGWQVLSGVLNSSHTQLRPPSYGCGLPRSRVLLATADLVKSMGSITNNVSLPQLTKVNYENWRIQMKALLGSVDCWEVAQEGFEEPESTAGYSAAQNKVLKETRSKDKTALYMLFRAVDESGFEKIANATTSKEAWDILETAYKGADRVKQVRLQTLRNELEGMKMKESEGVSDYITRVQTVVNQLNRDGEKLSDARVVEKILRSLTDSFENVVCAIEESKDLAMFTIDELAGSLLAHEYRKKKKKEETLEQALQTKASINGEKIFYSQNFRGKWRGHGDRGNSRGGRSRGQERYHEEKRQSNQQNWRGRGCGRGRGGRSNYSNIECYKCGKYGHYAKD</sequence>
<name>A0A8J5LMV7_ZINOF</name>
<keyword evidence="5" id="KW-1185">Reference proteome</keyword>
<evidence type="ECO:0000259" key="3">
    <source>
        <dbReference type="PROSITE" id="PS50158"/>
    </source>
</evidence>
<evidence type="ECO:0000313" key="4">
    <source>
        <dbReference type="EMBL" id="KAG6519109.1"/>
    </source>
</evidence>
<dbReference type="GO" id="GO:0003676">
    <property type="term" value="F:nucleic acid binding"/>
    <property type="evidence" value="ECO:0007669"/>
    <property type="project" value="InterPro"/>
</dbReference>
<dbReference type="PROSITE" id="PS50158">
    <property type="entry name" value="ZF_CCHC"/>
    <property type="match status" value="1"/>
</dbReference>
<dbReference type="GO" id="GO:0008270">
    <property type="term" value="F:zinc ion binding"/>
    <property type="evidence" value="ECO:0007669"/>
    <property type="project" value="UniProtKB-KW"/>
</dbReference>
<dbReference type="SUPFAM" id="SSF57756">
    <property type="entry name" value="Retrovirus zinc finger-like domains"/>
    <property type="match status" value="1"/>
</dbReference>
<dbReference type="PANTHER" id="PTHR35317">
    <property type="entry name" value="OS04G0629600 PROTEIN"/>
    <property type="match status" value="1"/>
</dbReference>
<dbReference type="Pfam" id="PF14223">
    <property type="entry name" value="Retrotran_gag_2"/>
    <property type="match status" value="1"/>
</dbReference>
<evidence type="ECO:0000256" key="2">
    <source>
        <dbReference type="SAM" id="MobiDB-lite"/>
    </source>
</evidence>